<feature type="region of interest" description="Disordered" evidence="1">
    <location>
        <begin position="379"/>
        <end position="486"/>
    </location>
</feature>
<dbReference type="PANTHER" id="PTHR12673:SF159">
    <property type="entry name" value="LD03170P"/>
    <property type="match status" value="1"/>
</dbReference>
<proteinExistence type="predicted"/>
<keyword evidence="5" id="KW-1185">Reference proteome</keyword>
<evidence type="ECO:0000259" key="2">
    <source>
        <dbReference type="PROSITE" id="PS50003"/>
    </source>
</evidence>
<dbReference type="AlphaFoldDB" id="A0A913ZE43"/>
<dbReference type="Pfam" id="PF00621">
    <property type="entry name" value="RhoGEF"/>
    <property type="match status" value="1"/>
</dbReference>
<dbReference type="InterPro" id="IPR000219">
    <property type="entry name" value="DH_dom"/>
</dbReference>
<dbReference type="InterPro" id="IPR001331">
    <property type="entry name" value="GDS_CDC24_CS"/>
</dbReference>
<dbReference type="Proteomes" id="UP000887568">
    <property type="component" value="Unplaced"/>
</dbReference>
<protein>
    <submittedName>
        <fullName evidence="4">Uncharacterized protein</fullName>
    </submittedName>
</protein>
<dbReference type="Gene3D" id="2.30.29.30">
    <property type="entry name" value="Pleckstrin-homology domain (PH domain)/Phosphotyrosine-binding domain (PTB)"/>
    <property type="match status" value="1"/>
</dbReference>
<dbReference type="SMART" id="SM00233">
    <property type="entry name" value="PH"/>
    <property type="match status" value="1"/>
</dbReference>
<dbReference type="GeneID" id="119723445"/>
<name>A0A913ZE43_PATMI</name>
<dbReference type="PANTHER" id="PTHR12673">
    <property type="entry name" value="FACIOGENITAL DYSPLASIA PROTEIN"/>
    <property type="match status" value="1"/>
</dbReference>
<dbReference type="RefSeq" id="XP_038050045.1">
    <property type="nucleotide sequence ID" value="XM_038194117.1"/>
</dbReference>
<dbReference type="EnsemblMetazoa" id="XM_038194109.1">
    <property type="protein sequence ID" value="XP_038050037.1"/>
    <property type="gene ID" value="LOC119723445"/>
</dbReference>
<reference evidence="4" key="1">
    <citation type="submission" date="2022-11" db="UniProtKB">
        <authorList>
            <consortium name="EnsemblMetazoa"/>
        </authorList>
    </citation>
    <scope>IDENTIFICATION</scope>
</reference>
<feature type="compositionally biased region" description="Basic and acidic residues" evidence="1">
    <location>
        <begin position="429"/>
        <end position="438"/>
    </location>
</feature>
<evidence type="ECO:0000259" key="3">
    <source>
        <dbReference type="PROSITE" id="PS50010"/>
    </source>
</evidence>
<evidence type="ECO:0000313" key="4">
    <source>
        <dbReference type="EnsemblMetazoa" id="XP_038050053.1"/>
    </source>
</evidence>
<dbReference type="GO" id="GO:0005737">
    <property type="term" value="C:cytoplasm"/>
    <property type="evidence" value="ECO:0007669"/>
    <property type="project" value="TreeGrafter"/>
</dbReference>
<dbReference type="InterPro" id="IPR035899">
    <property type="entry name" value="DBL_dom_sf"/>
</dbReference>
<feature type="domain" description="DH" evidence="3">
    <location>
        <begin position="62"/>
        <end position="237"/>
    </location>
</feature>
<dbReference type="InterPro" id="IPR001849">
    <property type="entry name" value="PH_domain"/>
</dbReference>
<feature type="compositionally biased region" description="Polar residues" evidence="1">
    <location>
        <begin position="384"/>
        <end position="397"/>
    </location>
</feature>
<feature type="domain" description="PH" evidence="2">
    <location>
        <begin position="267"/>
        <end position="373"/>
    </location>
</feature>
<dbReference type="SUPFAM" id="SSF50729">
    <property type="entry name" value="PH domain-like"/>
    <property type="match status" value="1"/>
</dbReference>
<dbReference type="PROSITE" id="PS50010">
    <property type="entry name" value="DH_2"/>
    <property type="match status" value="1"/>
</dbReference>
<dbReference type="EnsemblMetazoa" id="XM_038194117.1">
    <property type="protein sequence ID" value="XP_038050045.1"/>
    <property type="gene ID" value="LOC119723445"/>
</dbReference>
<dbReference type="GO" id="GO:0005085">
    <property type="term" value="F:guanyl-nucleotide exchange factor activity"/>
    <property type="evidence" value="ECO:0007669"/>
    <property type="project" value="InterPro"/>
</dbReference>
<dbReference type="EnsemblMetazoa" id="XM_038194125.1">
    <property type="protein sequence ID" value="XP_038050053.1"/>
    <property type="gene ID" value="LOC119723445"/>
</dbReference>
<dbReference type="OrthoDB" id="245697at2759"/>
<accession>A0A913ZE43</accession>
<dbReference type="CDD" id="cd00160">
    <property type="entry name" value="RhoGEF"/>
    <property type="match status" value="1"/>
</dbReference>
<evidence type="ECO:0000256" key="1">
    <source>
        <dbReference type="SAM" id="MobiDB-lite"/>
    </source>
</evidence>
<dbReference type="PROSITE" id="PS50003">
    <property type="entry name" value="PH_DOMAIN"/>
    <property type="match status" value="1"/>
</dbReference>
<dbReference type="Pfam" id="PF00169">
    <property type="entry name" value="PH"/>
    <property type="match status" value="1"/>
</dbReference>
<evidence type="ECO:0000313" key="5">
    <source>
        <dbReference type="Proteomes" id="UP000887568"/>
    </source>
</evidence>
<dbReference type="InterPro" id="IPR011993">
    <property type="entry name" value="PH-like_dom_sf"/>
</dbReference>
<dbReference type="SMART" id="SM00325">
    <property type="entry name" value="RhoGEF"/>
    <property type="match status" value="1"/>
</dbReference>
<dbReference type="SUPFAM" id="SSF48065">
    <property type="entry name" value="DBL homology domain (DH-domain)"/>
    <property type="match status" value="1"/>
</dbReference>
<sequence length="525" mass="60247">MEENQPLARATYRPLSNRKKKLNHSISWRERLSKSKETFKGDLEHLFRDKFTGNHAVKMARKRERIICEIFATERKYQSHLAIIVQHFLTPLESLGLIPADDHRIIFENITAIQAVNRELLAHMEEQGIAQAFIQLAPFMKVYCAYANNFEKASQKLQDWEHKRAAFVQFLREQEAKPECANLTLHALLITPIQRIPRYKLLLEELLSSTDENHEEYEQLQEAAARMTEVTYGINEYIREHENFQKMLLIQTSLTGGAPRIIAPGRKFIREGTLMKVSKKGSSAHERMFFLFNDMLIYAKPNLLDPLVSTRSYCCRGVIPLERCEVQCVLGELKTSGTGALFKVVHGDQSLLLYSTNHNIALSWIDALQGAIQQLQQRQQSSRYTQHSVSGTKTRGPTRNVPLGKRVRHIGLRTSDRLKNMRNYPEPEDGNHSKDSLHPLRVQLHAKKLHGPGNTPLRKGRPRRLQRGPLQVRNNKQEESQDTSLSMVDVTGYPENTEDPHGCIQSPYTTLLDQETAQQAFCTIL</sequence>
<dbReference type="OMA" id="DLQVVFY"/>
<dbReference type="GO" id="GO:0035556">
    <property type="term" value="P:intracellular signal transduction"/>
    <property type="evidence" value="ECO:0007669"/>
    <property type="project" value="InterPro"/>
</dbReference>
<organism evidence="4 5">
    <name type="scientific">Patiria miniata</name>
    <name type="common">Bat star</name>
    <name type="synonym">Asterina miniata</name>
    <dbReference type="NCBI Taxonomy" id="46514"/>
    <lineage>
        <taxon>Eukaryota</taxon>
        <taxon>Metazoa</taxon>
        <taxon>Echinodermata</taxon>
        <taxon>Eleutherozoa</taxon>
        <taxon>Asterozoa</taxon>
        <taxon>Asteroidea</taxon>
        <taxon>Valvatacea</taxon>
        <taxon>Valvatida</taxon>
        <taxon>Asterinidae</taxon>
        <taxon>Patiria</taxon>
    </lineage>
</organism>
<dbReference type="Gene3D" id="1.20.900.10">
    <property type="entry name" value="Dbl homology (DH) domain"/>
    <property type="match status" value="1"/>
</dbReference>
<dbReference type="PROSITE" id="PS00741">
    <property type="entry name" value="DH_1"/>
    <property type="match status" value="1"/>
</dbReference>
<dbReference type="RefSeq" id="XP_038050053.1">
    <property type="nucleotide sequence ID" value="XM_038194125.1"/>
</dbReference>
<dbReference type="InterPro" id="IPR051092">
    <property type="entry name" value="FYVE_RhoGEF_PH"/>
</dbReference>
<dbReference type="RefSeq" id="XP_038050037.1">
    <property type="nucleotide sequence ID" value="XM_038194109.1"/>
</dbReference>